<evidence type="ECO:0000313" key="3">
    <source>
        <dbReference type="EMBL" id="KAF4858803.1"/>
    </source>
</evidence>
<dbReference type="InterPro" id="IPR013094">
    <property type="entry name" value="AB_hydrolase_3"/>
</dbReference>
<dbReference type="InterPro" id="IPR029058">
    <property type="entry name" value="AB_hydrolase_fold"/>
</dbReference>
<sequence>MLTEKTKPEYVDLDAEFHPLPKHGHLSAKHPVYAASEAAIGAMYAQIQAQPDFASVRRVAGDADAPMPRGGPDRYRDMTTELLYFKARDGEEIELKVYKSPIVRPNAVLMYRMHGGGWCVGRHEVDGAENVYAATNKNIVVVSVCYRKAPEDPFPCGLHDSYDGLLWCKMNATALGVDPEKIILSGSSAGGNLASLAKQPTPAAALAIECRDNGTTGVIAQVLHFPIICHPKFFPREKYEYGSYIQNNDNPVIGALAMEGALDAYLPKPTPDHRHSPILAKSLEGMPRTLIQCAGYDVLRDEALAYAEALEAEGVDVEVHAYRGLPHCFPAVLPAAEEEVSRFYERYMAFLDKVTGGST</sequence>
<dbReference type="Proteomes" id="UP000711996">
    <property type="component" value="Unassembled WGS sequence"/>
</dbReference>
<dbReference type="EMBL" id="QPMT01000019">
    <property type="protein sequence ID" value="KAF4858803.1"/>
    <property type="molecule type" value="Genomic_DNA"/>
</dbReference>
<keyword evidence="4" id="KW-1185">Reference proteome</keyword>
<organism evidence="3 4">
    <name type="scientific">Colletotrichum siamense</name>
    <name type="common">Anthracnose fungus</name>
    <dbReference type="NCBI Taxonomy" id="690259"/>
    <lineage>
        <taxon>Eukaryota</taxon>
        <taxon>Fungi</taxon>
        <taxon>Dikarya</taxon>
        <taxon>Ascomycota</taxon>
        <taxon>Pezizomycotina</taxon>
        <taxon>Sordariomycetes</taxon>
        <taxon>Hypocreomycetidae</taxon>
        <taxon>Glomerellales</taxon>
        <taxon>Glomerellaceae</taxon>
        <taxon>Colletotrichum</taxon>
        <taxon>Colletotrichum gloeosporioides species complex</taxon>
    </lineage>
</organism>
<dbReference type="InterPro" id="IPR050300">
    <property type="entry name" value="GDXG_lipolytic_enzyme"/>
</dbReference>
<comment type="caution">
    <text evidence="3">The sequence shown here is derived from an EMBL/GenBank/DDBJ whole genome shotgun (WGS) entry which is preliminary data.</text>
</comment>
<keyword evidence="1" id="KW-0378">Hydrolase</keyword>
<dbReference type="Pfam" id="PF07859">
    <property type="entry name" value="Abhydrolase_3"/>
    <property type="match status" value="1"/>
</dbReference>
<evidence type="ECO:0000259" key="2">
    <source>
        <dbReference type="Pfam" id="PF07859"/>
    </source>
</evidence>
<feature type="domain" description="Alpha/beta hydrolase fold-3" evidence="2">
    <location>
        <begin position="113"/>
        <end position="329"/>
    </location>
</feature>
<dbReference type="SUPFAM" id="SSF53474">
    <property type="entry name" value="alpha/beta-Hydrolases"/>
    <property type="match status" value="1"/>
</dbReference>
<name>A0A9P5ESU8_COLSI</name>
<reference evidence="3" key="1">
    <citation type="submission" date="2019-06" db="EMBL/GenBank/DDBJ databases">
        <authorList>
            <person name="Gan P."/>
            <person name="Shirasu K."/>
        </authorList>
    </citation>
    <scope>NUCLEOTIDE SEQUENCE [LARGE SCALE GENOMIC DNA]</scope>
    <source>
        <strain evidence="3">CAD2</strain>
    </source>
</reference>
<evidence type="ECO:0000313" key="4">
    <source>
        <dbReference type="Proteomes" id="UP000711996"/>
    </source>
</evidence>
<dbReference type="GO" id="GO:0016787">
    <property type="term" value="F:hydrolase activity"/>
    <property type="evidence" value="ECO:0007669"/>
    <property type="project" value="UniProtKB-KW"/>
</dbReference>
<dbReference type="Gene3D" id="3.40.50.1820">
    <property type="entry name" value="alpha/beta hydrolase"/>
    <property type="match status" value="1"/>
</dbReference>
<proteinExistence type="predicted"/>
<dbReference type="PANTHER" id="PTHR48081:SF8">
    <property type="entry name" value="ALPHA_BETA HYDROLASE FOLD-3 DOMAIN-CONTAINING PROTEIN-RELATED"/>
    <property type="match status" value="1"/>
</dbReference>
<dbReference type="OrthoDB" id="408631at2759"/>
<dbReference type="AlphaFoldDB" id="A0A9P5ESU8"/>
<accession>A0A9P5ESU8</accession>
<protein>
    <submittedName>
        <fullName evidence="3">Carboxylesterase NlhH</fullName>
    </submittedName>
</protein>
<gene>
    <name evidence="3" type="primary">nlhH-4</name>
    <name evidence="3" type="ORF">CGCSCA2_v006847</name>
</gene>
<dbReference type="PANTHER" id="PTHR48081">
    <property type="entry name" value="AB HYDROLASE SUPERFAMILY PROTEIN C4A8.06C"/>
    <property type="match status" value="1"/>
</dbReference>
<evidence type="ECO:0000256" key="1">
    <source>
        <dbReference type="ARBA" id="ARBA00022801"/>
    </source>
</evidence>